<protein>
    <submittedName>
        <fullName evidence="1">Uncharacterized protein</fullName>
    </submittedName>
</protein>
<reference evidence="1" key="1">
    <citation type="journal article" date="2021" name="PeerJ">
        <title>Extensive microbial diversity within the chicken gut microbiome revealed by metagenomics and culture.</title>
        <authorList>
            <person name="Gilroy R."/>
            <person name="Ravi A."/>
            <person name="Getino M."/>
            <person name="Pursley I."/>
            <person name="Horton D.L."/>
            <person name="Alikhan N.F."/>
            <person name="Baker D."/>
            <person name="Gharbi K."/>
            <person name="Hall N."/>
            <person name="Watson M."/>
            <person name="Adriaenssens E.M."/>
            <person name="Foster-Nyarko E."/>
            <person name="Jarju S."/>
            <person name="Secka A."/>
            <person name="Antonio M."/>
            <person name="Oren A."/>
            <person name="Chaudhuri R.R."/>
            <person name="La Ragione R."/>
            <person name="Hildebrand F."/>
            <person name="Pallen M.J."/>
        </authorList>
    </citation>
    <scope>NUCLEOTIDE SEQUENCE</scope>
    <source>
        <strain evidence="1">ChiSjej5B23-16112</strain>
    </source>
</reference>
<evidence type="ECO:0000313" key="1">
    <source>
        <dbReference type="EMBL" id="HJF93640.1"/>
    </source>
</evidence>
<feature type="non-terminal residue" evidence="1">
    <location>
        <position position="1"/>
    </location>
</feature>
<accession>A0A921LD77</accession>
<comment type="caution">
    <text evidence="1">The sequence shown here is derived from an EMBL/GenBank/DDBJ whole genome shotgun (WGS) entry which is preliminary data.</text>
</comment>
<sequence length="83" mass="9746">AYLETLEPDAYILAIILAFHGIFRIGEIKALEWDEKDENQVLIRHQLIEQRVLKDDMTLSHPHRILKDPKGNPCYSIRTEYLS</sequence>
<reference evidence="1" key="2">
    <citation type="submission" date="2021-09" db="EMBL/GenBank/DDBJ databases">
        <authorList>
            <person name="Gilroy R."/>
        </authorList>
    </citation>
    <scope>NUCLEOTIDE SEQUENCE</scope>
    <source>
        <strain evidence="1">ChiSjej5B23-16112</strain>
    </source>
</reference>
<name>A0A921LD77_9FIRM</name>
<dbReference type="Proteomes" id="UP000769156">
    <property type="component" value="Unassembled WGS sequence"/>
</dbReference>
<proteinExistence type="predicted"/>
<gene>
    <name evidence="1" type="ORF">K8V82_02485</name>
</gene>
<evidence type="ECO:0000313" key="2">
    <source>
        <dbReference type="Proteomes" id="UP000769156"/>
    </source>
</evidence>
<organism evidence="1 2">
    <name type="scientific">Lachnoclostridium phocaeense</name>
    <dbReference type="NCBI Taxonomy" id="1871021"/>
    <lineage>
        <taxon>Bacteria</taxon>
        <taxon>Bacillati</taxon>
        <taxon>Bacillota</taxon>
        <taxon>Clostridia</taxon>
        <taxon>Lachnospirales</taxon>
        <taxon>Lachnospiraceae</taxon>
    </lineage>
</organism>
<dbReference type="AlphaFoldDB" id="A0A921LD77"/>
<dbReference type="EMBL" id="DYVY01000045">
    <property type="protein sequence ID" value="HJF93640.1"/>
    <property type="molecule type" value="Genomic_DNA"/>
</dbReference>